<evidence type="ECO:0000256" key="1">
    <source>
        <dbReference type="SAM" id="Phobius"/>
    </source>
</evidence>
<evidence type="ECO:0000313" key="2">
    <source>
        <dbReference type="EMBL" id="GGW27275.1"/>
    </source>
</evidence>
<proteinExistence type="predicted"/>
<organism evidence="2 3">
    <name type="scientific">Gemmobacter lanyuensis</name>
    <dbReference type="NCBI Taxonomy" id="1054497"/>
    <lineage>
        <taxon>Bacteria</taxon>
        <taxon>Pseudomonadati</taxon>
        <taxon>Pseudomonadota</taxon>
        <taxon>Alphaproteobacteria</taxon>
        <taxon>Rhodobacterales</taxon>
        <taxon>Paracoccaceae</taxon>
        <taxon>Gemmobacter</taxon>
    </lineage>
</organism>
<accession>A0A918MJI9</accession>
<reference evidence="2" key="2">
    <citation type="submission" date="2020-09" db="EMBL/GenBank/DDBJ databases">
        <authorList>
            <person name="Sun Q."/>
            <person name="Kim S."/>
        </authorList>
    </citation>
    <scope>NUCLEOTIDE SEQUENCE</scope>
    <source>
        <strain evidence="2">KCTC 23714</strain>
    </source>
</reference>
<evidence type="ECO:0000313" key="3">
    <source>
        <dbReference type="Proteomes" id="UP000628984"/>
    </source>
</evidence>
<feature type="transmembrane region" description="Helical" evidence="1">
    <location>
        <begin position="12"/>
        <end position="30"/>
    </location>
</feature>
<comment type="caution">
    <text evidence="2">The sequence shown here is derived from an EMBL/GenBank/DDBJ whole genome shotgun (WGS) entry which is preliminary data.</text>
</comment>
<keyword evidence="1" id="KW-0812">Transmembrane</keyword>
<protein>
    <recommendedName>
        <fullName evidence="4">PH domain-containing protein</fullName>
    </recommendedName>
</protein>
<feature type="transmembrane region" description="Helical" evidence="1">
    <location>
        <begin position="36"/>
        <end position="56"/>
    </location>
</feature>
<dbReference type="AlphaFoldDB" id="A0A918MJI9"/>
<reference evidence="2" key="1">
    <citation type="journal article" date="2014" name="Int. J. Syst. Evol. Microbiol.">
        <title>Complete genome sequence of Corynebacterium casei LMG S-19264T (=DSM 44701T), isolated from a smear-ripened cheese.</title>
        <authorList>
            <consortium name="US DOE Joint Genome Institute (JGI-PGF)"/>
            <person name="Walter F."/>
            <person name="Albersmeier A."/>
            <person name="Kalinowski J."/>
            <person name="Ruckert C."/>
        </authorList>
    </citation>
    <scope>NUCLEOTIDE SEQUENCE</scope>
    <source>
        <strain evidence="2">KCTC 23714</strain>
    </source>
</reference>
<gene>
    <name evidence="2" type="ORF">GCM10011452_14670</name>
</gene>
<dbReference type="EMBL" id="BMYQ01000003">
    <property type="protein sequence ID" value="GGW27275.1"/>
    <property type="molecule type" value="Genomic_DNA"/>
</dbReference>
<name>A0A918MJI9_9RHOB</name>
<dbReference type="Proteomes" id="UP000628984">
    <property type="component" value="Unassembled WGS sequence"/>
</dbReference>
<keyword evidence="1" id="KW-0472">Membrane</keyword>
<evidence type="ECO:0008006" key="4">
    <source>
        <dbReference type="Google" id="ProtNLM"/>
    </source>
</evidence>
<keyword evidence="3" id="KW-1185">Reference proteome</keyword>
<sequence>MIRPDARARLWQARDLFVSLGVVALGLWFLRLGGYLLVPVGAAVIALGLGLALLALRRLRFARPATGPGLVEVDEGQVGYLGPMGGGYVSLRELAELRLLSRGGARFWRLKQMDGQALLIPADAQGADQLFDAFASLPGLGSDALVAALEKNVVSGEDSLGPVIWRHPTRANRIATP</sequence>
<keyword evidence="1" id="KW-1133">Transmembrane helix</keyword>
<dbReference type="RefSeq" id="WP_189633201.1">
    <property type="nucleotide sequence ID" value="NZ_BMYQ01000003.1"/>
</dbReference>